<dbReference type="InterPro" id="IPR027417">
    <property type="entry name" value="P-loop_NTPase"/>
</dbReference>
<name>A0A547QB07_9RHOB</name>
<organism evidence="2 3">
    <name type="scientific">Palleronia caenipelagi</name>
    <dbReference type="NCBI Taxonomy" id="2489174"/>
    <lineage>
        <taxon>Bacteria</taxon>
        <taxon>Pseudomonadati</taxon>
        <taxon>Pseudomonadota</taxon>
        <taxon>Alphaproteobacteria</taxon>
        <taxon>Rhodobacterales</taxon>
        <taxon>Roseobacteraceae</taxon>
        <taxon>Palleronia</taxon>
    </lineage>
</organism>
<protein>
    <submittedName>
        <fullName evidence="2">Serine kinase</fullName>
    </submittedName>
</protein>
<dbReference type="InterPro" id="IPR011104">
    <property type="entry name" value="Hpr_kin/Pase_C"/>
</dbReference>
<reference evidence="2 3" key="1">
    <citation type="submission" date="2019-06" db="EMBL/GenBank/DDBJ databases">
        <title>Paenimaribius caenipelagi gen. nov., sp. nov., isolated from a tidal flat.</title>
        <authorList>
            <person name="Yoon J.-H."/>
        </authorList>
    </citation>
    <scope>NUCLEOTIDE SEQUENCE [LARGE SCALE GENOMIC DNA]</scope>
    <source>
        <strain evidence="2 3">JBTF-M29</strain>
    </source>
</reference>
<dbReference type="GO" id="GO:0000155">
    <property type="term" value="F:phosphorelay sensor kinase activity"/>
    <property type="evidence" value="ECO:0007669"/>
    <property type="project" value="InterPro"/>
</dbReference>
<proteinExistence type="predicted"/>
<dbReference type="CDD" id="cd01918">
    <property type="entry name" value="HprK_C"/>
    <property type="match status" value="1"/>
</dbReference>
<dbReference type="OrthoDB" id="8326226at2"/>
<dbReference type="AlphaFoldDB" id="A0A547QB07"/>
<dbReference type="EMBL" id="VFSV01000001">
    <property type="protein sequence ID" value="TRD23568.1"/>
    <property type="molecule type" value="Genomic_DNA"/>
</dbReference>
<evidence type="ECO:0000313" key="3">
    <source>
        <dbReference type="Proteomes" id="UP000318590"/>
    </source>
</evidence>
<dbReference type="SUPFAM" id="SSF53795">
    <property type="entry name" value="PEP carboxykinase-like"/>
    <property type="match status" value="1"/>
</dbReference>
<sequence length="143" mass="14847">MPEPQATLHASTVAVDGQAVLLTGPSGSGKSSLALALMARGATLIADDRVHVAARGGRLIVWAPQSILGFIEARGVGLLRAETAPPSPAVLVVDLSRPEPERLPPDRHKVICGCRLDLVFGAGHPNLSDAILQLMKGGRAENP</sequence>
<dbReference type="Gene3D" id="3.40.50.300">
    <property type="entry name" value="P-loop containing nucleotide triphosphate hydrolases"/>
    <property type="match status" value="1"/>
</dbReference>
<evidence type="ECO:0000259" key="1">
    <source>
        <dbReference type="Pfam" id="PF07475"/>
    </source>
</evidence>
<dbReference type="GO" id="GO:0006109">
    <property type="term" value="P:regulation of carbohydrate metabolic process"/>
    <property type="evidence" value="ECO:0007669"/>
    <property type="project" value="InterPro"/>
</dbReference>
<keyword evidence="3" id="KW-1185">Reference proteome</keyword>
<dbReference type="Pfam" id="PF07475">
    <property type="entry name" value="Hpr_kinase_C"/>
    <property type="match status" value="1"/>
</dbReference>
<accession>A0A547QB07</accession>
<gene>
    <name evidence="2" type="ORF">FEV53_00695</name>
</gene>
<dbReference type="GO" id="GO:0005524">
    <property type="term" value="F:ATP binding"/>
    <property type="evidence" value="ECO:0007669"/>
    <property type="project" value="InterPro"/>
</dbReference>
<feature type="domain" description="HPr kinase/phosphorylase C-terminal" evidence="1">
    <location>
        <begin position="5"/>
        <end position="81"/>
    </location>
</feature>
<comment type="caution">
    <text evidence="2">The sequence shown here is derived from an EMBL/GenBank/DDBJ whole genome shotgun (WGS) entry which is preliminary data.</text>
</comment>
<keyword evidence="2" id="KW-0418">Kinase</keyword>
<evidence type="ECO:0000313" key="2">
    <source>
        <dbReference type="EMBL" id="TRD23568.1"/>
    </source>
</evidence>
<keyword evidence="2" id="KW-0808">Transferase</keyword>
<dbReference type="Proteomes" id="UP000318590">
    <property type="component" value="Unassembled WGS sequence"/>
</dbReference>